<dbReference type="Pfam" id="PF01060">
    <property type="entry name" value="TTR-52"/>
    <property type="match status" value="1"/>
</dbReference>
<dbReference type="WBParaSite" id="SMUV_0000949801-mRNA-1">
    <property type="protein sequence ID" value="SMUV_0000949801-mRNA-1"/>
    <property type="gene ID" value="SMUV_0000949801"/>
</dbReference>
<dbReference type="GO" id="GO:0005576">
    <property type="term" value="C:extracellular region"/>
    <property type="evidence" value="ECO:0007669"/>
    <property type="project" value="UniProtKB-SubCell"/>
</dbReference>
<evidence type="ECO:0000256" key="4">
    <source>
        <dbReference type="ARBA" id="ARBA00022729"/>
    </source>
</evidence>
<evidence type="ECO:0000313" key="6">
    <source>
        <dbReference type="WBParaSite" id="SMUV_0000949801-mRNA-1"/>
    </source>
</evidence>
<dbReference type="InterPro" id="IPR001534">
    <property type="entry name" value="Transthyretin-like"/>
</dbReference>
<reference evidence="6" key="1">
    <citation type="submission" date="2017-02" db="UniProtKB">
        <authorList>
            <consortium name="WormBaseParasite"/>
        </authorList>
    </citation>
    <scope>IDENTIFICATION</scope>
</reference>
<dbReference type="Gene3D" id="2.60.40.3330">
    <property type="match status" value="1"/>
</dbReference>
<dbReference type="Proteomes" id="UP000046393">
    <property type="component" value="Unplaced"/>
</dbReference>
<keyword evidence="4" id="KW-0732">Signal</keyword>
<evidence type="ECO:0000256" key="1">
    <source>
        <dbReference type="ARBA" id="ARBA00004613"/>
    </source>
</evidence>
<dbReference type="GO" id="GO:0009986">
    <property type="term" value="C:cell surface"/>
    <property type="evidence" value="ECO:0007669"/>
    <property type="project" value="InterPro"/>
</dbReference>
<comment type="similarity">
    <text evidence="2">Belongs to the nematode transthyretin-like family.</text>
</comment>
<protein>
    <submittedName>
        <fullName evidence="6">Transthyretin-like family protein</fullName>
    </submittedName>
</protein>
<keyword evidence="3" id="KW-0964">Secreted</keyword>
<evidence type="ECO:0000256" key="3">
    <source>
        <dbReference type="ARBA" id="ARBA00022525"/>
    </source>
</evidence>
<dbReference type="InterPro" id="IPR038479">
    <property type="entry name" value="Transthyretin-like_sf"/>
</dbReference>
<dbReference type="AlphaFoldDB" id="A0A0N5AX30"/>
<accession>A0A0N5AX30</accession>
<keyword evidence="5" id="KW-1185">Reference proteome</keyword>
<sequence length="122" mass="14131">MQHVGVRGHLLCYGIPAKNIRIELFNSGLIFDEKLSENVTDSNGEFYITGQGNFYTRVEGKICIYHDCDPLVLCHRVLSFWVPKRFWSYSSKSKRGFFDIGTFDLMVHPVGERRDCSKMFGR</sequence>
<name>A0A0N5AX30_9BILA</name>
<dbReference type="PANTHER" id="PTHR21700">
    <property type="entry name" value="TRANSTHYRETIN-LIKE FAMILY PROTEIN-RELATED"/>
    <property type="match status" value="1"/>
</dbReference>
<comment type="subcellular location">
    <subcellularLocation>
        <location evidence="1">Secreted</location>
    </subcellularLocation>
</comment>
<evidence type="ECO:0000313" key="5">
    <source>
        <dbReference type="Proteomes" id="UP000046393"/>
    </source>
</evidence>
<organism evidence="5 6">
    <name type="scientific">Syphacia muris</name>
    <dbReference type="NCBI Taxonomy" id="451379"/>
    <lineage>
        <taxon>Eukaryota</taxon>
        <taxon>Metazoa</taxon>
        <taxon>Ecdysozoa</taxon>
        <taxon>Nematoda</taxon>
        <taxon>Chromadorea</taxon>
        <taxon>Rhabditida</taxon>
        <taxon>Spirurina</taxon>
        <taxon>Oxyuridomorpha</taxon>
        <taxon>Oxyuroidea</taxon>
        <taxon>Oxyuridae</taxon>
        <taxon>Syphacia</taxon>
    </lineage>
</organism>
<proteinExistence type="inferred from homology"/>
<evidence type="ECO:0000256" key="2">
    <source>
        <dbReference type="ARBA" id="ARBA00010112"/>
    </source>
</evidence>